<protein>
    <submittedName>
        <fullName evidence="1">Uncharacterized protein</fullName>
    </submittedName>
</protein>
<sequence>MNIVKEDTLVQNYEFLYKGKAYETSLLVVDDSIVSVENKEVEDLFLSLNALPDLVTYVHRNGEIEYFDDREELLLVLPSIVKNEENDVKLSKVISNGIVDNPACDPIMNGYYANLFLCDDHNYGGKVRHVLLSTANRDTVVNHLKPGYDMNDKTTAFCAYSFGGNTLFELYEDDHLKSHCLSFTCYSKDAQVMNGPYSTSFQWLPYGAVIAPNLKNIQVEGTKRSTWNDRITSVKITRL</sequence>
<organism evidence="1">
    <name type="scientific">Parabacteroides goldsteinii</name>
    <dbReference type="NCBI Taxonomy" id="328812"/>
    <lineage>
        <taxon>Bacteria</taxon>
        <taxon>Pseudomonadati</taxon>
        <taxon>Bacteroidota</taxon>
        <taxon>Bacteroidia</taxon>
        <taxon>Bacteroidales</taxon>
        <taxon>Tannerellaceae</taxon>
        <taxon>Parabacteroides</taxon>
    </lineage>
</organism>
<dbReference type="RefSeq" id="WP_044215000.1">
    <property type="nucleotide sequence ID" value="NZ_CAJSYT010000010.1"/>
</dbReference>
<accession>A0A6G1Z9V9</accession>
<reference evidence="1" key="1">
    <citation type="journal article" date="2019" name="Nat. Med.">
        <title>A library of human gut bacterial isolates paired with longitudinal multiomics data enables mechanistic microbiome research.</title>
        <authorList>
            <person name="Poyet M."/>
            <person name="Groussin M."/>
            <person name="Gibbons S.M."/>
            <person name="Avila-Pacheco J."/>
            <person name="Jiang X."/>
            <person name="Kearney S.M."/>
            <person name="Perrotta A.R."/>
            <person name="Berdy B."/>
            <person name="Zhao S."/>
            <person name="Lieberman T.D."/>
            <person name="Swanson P.K."/>
            <person name="Smith M."/>
            <person name="Roesemann S."/>
            <person name="Alexander J.E."/>
            <person name="Rich S.A."/>
            <person name="Livny J."/>
            <person name="Vlamakis H."/>
            <person name="Clish C."/>
            <person name="Bullock K."/>
            <person name="Deik A."/>
            <person name="Scott J."/>
            <person name="Pierce K.A."/>
            <person name="Xavier R.J."/>
            <person name="Alm E.J."/>
        </authorList>
    </citation>
    <scope>NUCLEOTIDE SEQUENCE</scope>
    <source>
        <strain evidence="1">BIOML-A4</strain>
    </source>
</reference>
<evidence type="ECO:0000313" key="1">
    <source>
        <dbReference type="EMBL" id="MRY10660.1"/>
    </source>
</evidence>
<proteinExistence type="predicted"/>
<comment type="caution">
    <text evidence="1">The sequence shown here is derived from an EMBL/GenBank/DDBJ whole genome shotgun (WGS) entry which is preliminary data.</text>
</comment>
<dbReference type="AlphaFoldDB" id="A0A6G1Z9V9"/>
<gene>
    <name evidence="1" type="ORF">GKE01_04140</name>
</gene>
<name>A0A6G1Z9V9_9BACT</name>
<dbReference type="EMBL" id="WKLP01000004">
    <property type="protein sequence ID" value="MRY10660.1"/>
    <property type="molecule type" value="Genomic_DNA"/>
</dbReference>